<reference evidence="1" key="1">
    <citation type="submission" date="2014-11" db="EMBL/GenBank/DDBJ databases">
        <authorList>
            <person name="Amaro Gonzalez C."/>
        </authorList>
    </citation>
    <scope>NUCLEOTIDE SEQUENCE</scope>
</reference>
<accession>A0A0E9T4Y1</accession>
<organism evidence="1">
    <name type="scientific">Anguilla anguilla</name>
    <name type="common">European freshwater eel</name>
    <name type="synonym">Muraena anguilla</name>
    <dbReference type="NCBI Taxonomy" id="7936"/>
    <lineage>
        <taxon>Eukaryota</taxon>
        <taxon>Metazoa</taxon>
        <taxon>Chordata</taxon>
        <taxon>Craniata</taxon>
        <taxon>Vertebrata</taxon>
        <taxon>Euteleostomi</taxon>
        <taxon>Actinopterygii</taxon>
        <taxon>Neopterygii</taxon>
        <taxon>Teleostei</taxon>
        <taxon>Anguilliformes</taxon>
        <taxon>Anguillidae</taxon>
        <taxon>Anguilla</taxon>
    </lineage>
</organism>
<protein>
    <submittedName>
        <fullName evidence="1">Uncharacterized protein</fullName>
    </submittedName>
</protein>
<dbReference type="AlphaFoldDB" id="A0A0E9T4Y1"/>
<reference evidence="1" key="2">
    <citation type="journal article" date="2015" name="Fish Shellfish Immunol.">
        <title>Early steps in the European eel (Anguilla anguilla)-Vibrio vulnificus interaction in the gills: Role of the RtxA13 toxin.</title>
        <authorList>
            <person name="Callol A."/>
            <person name="Pajuelo D."/>
            <person name="Ebbesson L."/>
            <person name="Teles M."/>
            <person name="MacKenzie S."/>
            <person name="Amaro C."/>
        </authorList>
    </citation>
    <scope>NUCLEOTIDE SEQUENCE</scope>
</reference>
<proteinExistence type="predicted"/>
<dbReference type="EMBL" id="GBXM01060547">
    <property type="protein sequence ID" value="JAH48030.1"/>
    <property type="molecule type" value="Transcribed_RNA"/>
</dbReference>
<name>A0A0E9T4Y1_ANGAN</name>
<sequence length="60" mass="6676">MFFLILEPQTNGACGEDGRAGPTHYATRAEPLNAAKNHPGRTAASKEAHTFAYFQKHYFH</sequence>
<evidence type="ECO:0000313" key="1">
    <source>
        <dbReference type="EMBL" id="JAH48030.1"/>
    </source>
</evidence>